<dbReference type="Pfam" id="PF00389">
    <property type="entry name" value="2-Hacid_dh"/>
    <property type="match status" value="1"/>
</dbReference>
<feature type="domain" description="D-isomer specific 2-hydroxyacid dehydrogenase NAD-binding" evidence="5">
    <location>
        <begin position="108"/>
        <end position="289"/>
    </location>
</feature>
<keyword evidence="7" id="KW-1185">Reference proteome</keyword>
<protein>
    <submittedName>
        <fullName evidence="6">D-3-phosphoglycerate dehydrogenase</fullName>
    </submittedName>
</protein>
<feature type="domain" description="D-isomer specific 2-hydroxyacid dehydrogenase catalytic" evidence="4">
    <location>
        <begin position="7"/>
        <end position="308"/>
    </location>
</feature>
<proteinExistence type="inferred from homology"/>
<evidence type="ECO:0000313" key="7">
    <source>
        <dbReference type="Proteomes" id="UP000199031"/>
    </source>
</evidence>
<dbReference type="RefSeq" id="WP_090661643.1">
    <property type="nucleotide sequence ID" value="NZ_FOXQ01000012.1"/>
</dbReference>
<evidence type="ECO:0000259" key="5">
    <source>
        <dbReference type="Pfam" id="PF02826"/>
    </source>
</evidence>
<dbReference type="InterPro" id="IPR006139">
    <property type="entry name" value="D-isomer_2_OHA_DH_cat_dom"/>
</dbReference>
<dbReference type="GO" id="GO:0005829">
    <property type="term" value="C:cytosol"/>
    <property type="evidence" value="ECO:0007669"/>
    <property type="project" value="TreeGrafter"/>
</dbReference>
<evidence type="ECO:0000313" key="6">
    <source>
        <dbReference type="EMBL" id="SFQ44468.1"/>
    </source>
</evidence>
<evidence type="ECO:0000256" key="3">
    <source>
        <dbReference type="RuleBase" id="RU003719"/>
    </source>
</evidence>
<gene>
    <name evidence="6" type="ORF">SAMN05444277_112124</name>
</gene>
<dbReference type="PANTHER" id="PTHR10996">
    <property type="entry name" value="2-HYDROXYACID DEHYDROGENASE-RELATED"/>
    <property type="match status" value="1"/>
</dbReference>
<name>A0A1I5YJU8_9BACT</name>
<dbReference type="PANTHER" id="PTHR10996:SF178">
    <property type="entry name" value="2-HYDROXYACID DEHYDROGENASE YGL185C-RELATED"/>
    <property type="match status" value="1"/>
</dbReference>
<dbReference type="STRING" id="1465490.SAMN05444277_112124"/>
<evidence type="ECO:0000256" key="1">
    <source>
        <dbReference type="ARBA" id="ARBA00023002"/>
    </source>
</evidence>
<dbReference type="Gene3D" id="3.40.50.720">
    <property type="entry name" value="NAD(P)-binding Rossmann-like Domain"/>
    <property type="match status" value="2"/>
</dbReference>
<dbReference type="EMBL" id="FOXQ01000012">
    <property type="protein sequence ID" value="SFQ44468.1"/>
    <property type="molecule type" value="Genomic_DNA"/>
</dbReference>
<dbReference type="GO" id="GO:0016618">
    <property type="term" value="F:hydroxypyruvate reductase [NAD(P)H] activity"/>
    <property type="evidence" value="ECO:0007669"/>
    <property type="project" value="TreeGrafter"/>
</dbReference>
<dbReference type="AlphaFoldDB" id="A0A1I5YJU8"/>
<dbReference type="Pfam" id="PF02826">
    <property type="entry name" value="2-Hacid_dh_C"/>
    <property type="match status" value="1"/>
</dbReference>
<dbReference type="InterPro" id="IPR050223">
    <property type="entry name" value="D-isomer_2-hydroxyacid_DH"/>
</dbReference>
<dbReference type="GO" id="GO:0051287">
    <property type="term" value="F:NAD binding"/>
    <property type="evidence" value="ECO:0007669"/>
    <property type="project" value="InterPro"/>
</dbReference>
<evidence type="ECO:0000256" key="2">
    <source>
        <dbReference type="ARBA" id="ARBA00023027"/>
    </source>
</evidence>
<reference evidence="6 7" key="1">
    <citation type="submission" date="2016-10" db="EMBL/GenBank/DDBJ databases">
        <authorList>
            <person name="de Groot N.N."/>
        </authorList>
    </citation>
    <scope>NUCLEOTIDE SEQUENCE [LARGE SCALE GENOMIC DNA]</scope>
    <source>
        <strain evidence="6 7">DSM 28286</strain>
    </source>
</reference>
<evidence type="ECO:0000259" key="4">
    <source>
        <dbReference type="Pfam" id="PF00389"/>
    </source>
</evidence>
<accession>A0A1I5YJU8</accession>
<dbReference type="SUPFAM" id="SSF51735">
    <property type="entry name" value="NAD(P)-binding Rossmann-fold domains"/>
    <property type="match status" value="1"/>
</dbReference>
<dbReference type="OrthoDB" id="9777288at2"/>
<dbReference type="InterPro" id="IPR006140">
    <property type="entry name" value="D-isomer_DH_NAD-bd"/>
</dbReference>
<organism evidence="6 7">
    <name type="scientific">Parafilimonas terrae</name>
    <dbReference type="NCBI Taxonomy" id="1465490"/>
    <lineage>
        <taxon>Bacteria</taxon>
        <taxon>Pseudomonadati</taxon>
        <taxon>Bacteroidota</taxon>
        <taxon>Chitinophagia</taxon>
        <taxon>Chitinophagales</taxon>
        <taxon>Chitinophagaceae</taxon>
        <taxon>Parafilimonas</taxon>
    </lineage>
</organism>
<comment type="similarity">
    <text evidence="3">Belongs to the D-isomer specific 2-hydroxyacid dehydrogenase family.</text>
</comment>
<dbReference type="InterPro" id="IPR036291">
    <property type="entry name" value="NAD(P)-bd_dom_sf"/>
</dbReference>
<dbReference type="SUPFAM" id="SSF52283">
    <property type="entry name" value="Formate/glycerate dehydrogenase catalytic domain-like"/>
    <property type="match status" value="1"/>
</dbReference>
<dbReference type="GO" id="GO:0030267">
    <property type="term" value="F:glyoxylate reductase (NADPH) activity"/>
    <property type="evidence" value="ECO:0007669"/>
    <property type="project" value="TreeGrafter"/>
</dbReference>
<keyword evidence="1 3" id="KW-0560">Oxidoreductase</keyword>
<dbReference type="Proteomes" id="UP000199031">
    <property type="component" value="Unassembled WGS sequence"/>
</dbReference>
<keyword evidence="2" id="KW-0520">NAD</keyword>
<sequence length="313" mass="34700">MSNKKAIITAKVHAYLLDELKTKGYEVLHIPAVTYQELESLIKDATGLIVTTRLKIDKAIIDKATNLKWIGRLGSGMELIDVAYAETKGIVCVSSPEGNRNAVAEHALGLVLNLLNNITSSFEEVKHGEWIRDANRGTELTGKTIGIIGYGNTGEAFAKLLSSFDCTVLAHDKYKFGFAKDYVHEAEPEQIARYADVVSLHLPLTKETFHYADEAFFKRFERKPVFLSCCRGKVTDTKALLNALNSGFIKAAGIDVLENENLTSYSDEEKTTLQNLCSKKNVIITPHIAGYSHEAFFKMAKVVLDKLQAQKVL</sequence>